<dbReference type="RefSeq" id="WP_251916355.1">
    <property type="nucleotide sequence ID" value="NZ_JAMRXG010000014.1"/>
</dbReference>
<reference evidence="3" key="1">
    <citation type="submission" date="2022-06" db="EMBL/GenBank/DDBJ databases">
        <title>Novel species in genus nocardia.</title>
        <authorList>
            <person name="Li F."/>
        </authorList>
    </citation>
    <scope>NUCLEOTIDE SEQUENCE</scope>
    <source>
        <strain evidence="3">CDC141</strain>
    </source>
</reference>
<sequence length="190" mass="19987">MRLVGTLALGAAAATLAAFAYANATGPDTTLAPTPTTTPPTTTATSTTTLAPTTTAVPPTTSPLPTTTTTTTTTAPPITRDPAPDDGMPCGSGFADLEVRAFDISCNTAREVTDAYGRSATRWNYDVVVTVDILTSTWNCQQLRGDWDWDAYQECVNRDRPSERAWLMGTVKPVENRDSGVLPGTGSAGR</sequence>
<keyword evidence="2" id="KW-0732">Signal</keyword>
<feature type="signal peptide" evidence="2">
    <location>
        <begin position="1"/>
        <end position="24"/>
    </location>
</feature>
<accession>A0A9X2J1U0</accession>
<feature type="chain" id="PRO_5040906369" evidence="2">
    <location>
        <begin position="25"/>
        <end position="190"/>
    </location>
</feature>
<organism evidence="3 4">
    <name type="scientific">Nocardia pulmonis</name>
    <dbReference type="NCBI Taxonomy" id="2951408"/>
    <lineage>
        <taxon>Bacteria</taxon>
        <taxon>Bacillati</taxon>
        <taxon>Actinomycetota</taxon>
        <taxon>Actinomycetes</taxon>
        <taxon>Mycobacteriales</taxon>
        <taxon>Nocardiaceae</taxon>
        <taxon>Nocardia</taxon>
    </lineage>
</organism>
<dbReference type="AlphaFoldDB" id="A0A9X2J1U0"/>
<proteinExistence type="predicted"/>
<comment type="caution">
    <text evidence="3">The sequence shown here is derived from an EMBL/GenBank/DDBJ whole genome shotgun (WGS) entry which is preliminary data.</text>
</comment>
<evidence type="ECO:0000256" key="2">
    <source>
        <dbReference type="SAM" id="SignalP"/>
    </source>
</evidence>
<feature type="region of interest" description="Disordered" evidence="1">
    <location>
        <begin position="28"/>
        <end position="91"/>
    </location>
</feature>
<evidence type="ECO:0000313" key="4">
    <source>
        <dbReference type="Proteomes" id="UP001139157"/>
    </source>
</evidence>
<dbReference type="Proteomes" id="UP001139157">
    <property type="component" value="Unassembled WGS sequence"/>
</dbReference>
<name>A0A9X2J1U0_9NOCA</name>
<dbReference type="EMBL" id="JAMRXG010000014">
    <property type="protein sequence ID" value="MCM6777341.1"/>
    <property type="molecule type" value="Genomic_DNA"/>
</dbReference>
<evidence type="ECO:0000256" key="1">
    <source>
        <dbReference type="SAM" id="MobiDB-lite"/>
    </source>
</evidence>
<evidence type="ECO:0000313" key="3">
    <source>
        <dbReference type="EMBL" id="MCM6777341.1"/>
    </source>
</evidence>
<protein>
    <submittedName>
        <fullName evidence="3">Uncharacterized protein</fullName>
    </submittedName>
</protein>
<gene>
    <name evidence="3" type="ORF">NDR86_28025</name>
</gene>
<feature type="compositionally biased region" description="Low complexity" evidence="1">
    <location>
        <begin position="28"/>
        <end position="81"/>
    </location>
</feature>
<keyword evidence="4" id="KW-1185">Reference proteome</keyword>